<name>A0A7Z7VK91_VIBCL</name>
<reference evidence="1 2" key="1">
    <citation type="submission" date="2019-02" db="EMBL/GenBank/DDBJ databases">
        <title>Genomic plasticity associated with the antimicrobial resistance in Vibrio cholerae.</title>
        <authorList>
            <person name="Verma J."/>
            <person name="Bag S."/>
            <person name="Saha B."/>
            <person name="Kumar P."/>
            <person name="Ghosh T.S."/>
            <person name="Dayal M."/>
            <person name="Senapati T."/>
            <person name="Mehra S."/>
            <person name="Dey P."/>
            <person name="Desigamani A."/>
            <person name="Kumar D."/>
            <person name="Rana P."/>
            <person name="Kumar B."/>
            <person name="Maiti T.K."/>
            <person name="Sharma N.C."/>
            <person name="Bhadra R.K."/>
            <person name="Mutreja A."/>
            <person name="Nair G.B."/>
            <person name="Ramamurthy T."/>
            <person name="Das B."/>
        </authorList>
    </citation>
    <scope>NUCLEOTIDE SEQUENCE [LARGE SCALE GENOMIC DNA]</scope>
    <source>
        <strain evidence="1 2">IDH06781</strain>
    </source>
</reference>
<dbReference type="Proteomes" id="UP000294145">
    <property type="component" value="Unassembled WGS sequence"/>
</dbReference>
<dbReference type="EMBL" id="SISP01000032">
    <property type="protein sequence ID" value="TBM39792.1"/>
    <property type="molecule type" value="Genomic_DNA"/>
</dbReference>
<dbReference type="AlphaFoldDB" id="A0A7Z7VK91"/>
<evidence type="ECO:0000313" key="1">
    <source>
        <dbReference type="EMBL" id="TBM39792.1"/>
    </source>
</evidence>
<dbReference type="RefSeq" id="WP_154813888.1">
    <property type="nucleotide sequence ID" value="NZ_SISP01000032.1"/>
</dbReference>
<gene>
    <name evidence="1" type="ORF">EYB64_16260</name>
</gene>
<proteinExistence type="predicted"/>
<accession>A0A7Z7VK91</accession>
<evidence type="ECO:0000313" key="2">
    <source>
        <dbReference type="Proteomes" id="UP000294145"/>
    </source>
</evidence>
<sequence>MKKRRLSDNQKLALFVLANAEVNGVHHHVSLAKVKNAVDGLRHYLCDSDNFRKGMHTLAARGLIEMARRSDLGLMVKLTRLGRHEAAAIYFKKTGEQMDIKRSDDEQITIFEVEEQENGK</sequence>
<protein>
    <submittedName>
        <fullName evidence="1">Uncharacterized protein</fullName>
    </submittedName>
</protein>
<comment type="caution">
    <text evidence="1">The sequence shown here is derived from an EMBL/GenBank/DDBJ whole genome shotgun (WGS) entry which is preliminary data.</text>
</comment>
<organism evidence="1 2">
    <name type="scientific">Vibrio cholerae</name>
    <dbReference type="NCBI Taxonomy" id="666"/>
    <lineage>
        <taxon>Bacteria</taxon>
        <taxon>Pseudomonadati</taxon>
        <taxon>Pseudomonadota</taxon>
        <taxon>Gammaproteobacteria</taxon>
        <taxon>Vibrionales</taxon>
        <taxon>Vibrionaceae</taxon>
        <taxon>Vibrio</taxon>
    </lineage>
</organism>